<dbReference type="SUPFAM" id="SSF81660">
    <property type="entry name" value="Metal cation-transporting ATPase, ATP-binding domain N"/>
    <property type="match status" value="1"/>
</dbReference>
<dbReference type="WBParaSite" id="SBAD_0000348601-mRNA-1">
    <property type="protein sequence ID" value="SBAD_0000348601-mRNA-1"/>
    <property type="gene ID" value="SBAD_0000348601"/>
</dbReference>
<dbReference type="AlphaFoldDB" id="A0A183II87"/>
<dbReference type="InterPro" id="IPR032631">
    <property type="entry name" value="P-type_ATPase_N"/>
</dbReference>
<dbReference type="NCBIfam" id="TIGR01494">
    <property type="entry name" value="ATPase_P-type"/>
    <property type="match status" value="1"/>
</dbReference>
<dbReference type="PANTHER" id="PTHR24092">
    <property type="entry name" value="PROBABLE PHOSPHOLIPID-TRANSPORTING ATPASE"/>
    <property type="match status" value="1"/>
</dbReference>
<evidence type="ECO:0000259" key="8">
    <source>
        <dbReference type="PROSITE" id="PS50035"/>
    </source>
</evidence>
<dbReference type="InterPro" id="IPR036412">
    <property type="entry name" value="HAD-like_sf"/>
</dbReference>
<feature type="transmembrane region" description="Helical" evidence="7">
    <location>
        <begin position="871"/>
        <end position="887"/>
    </location>
</feature>
<dbReference type="InterPro" id="IPR001757">
    <property type="entry name" value="P_typ_ATPase"/>
</dbReference>
<dbReference type="InterPro" id="IPR023214">
    <property type="entry name" value="HAD_sf"/>
</dbReference>
<dbReference type="InterPro" id="IPR018303">
    <property type="entry name" value="ATPase_P-typ_P_site"/>
</dbReference>
<keyword evidence="10" id="KW-1185">Reference proteome</keyword>
<dbReference type="OrthoDB" id="377733at2759"/>
<dbReference type="Proteomes" id="UP000270296">
    <property type="component" value="Unassembled WGS sequence"/>
</dbReference>
<dbReference type="InterPro" id="IPR023298">
    <property type="entry name" value="ATPase_P-typ_TM_dom_sf"/>
</dbReference>
<gene>
    <name evidence="9" type="ORF">SBAD_LOCUS3332</name>
</gene>
<evidence type="ECO:0000256" key="4">
    <source>
        <dbReference type="ARBA" id="ARBA00022842"/>
    </source>
</evidence>
<dbReference type="GO" id="GO:0046872">
    <property type="term" value="F:metal ion binding"/>
    <property type="evidence" value="ECO:0007669"/>
    <property type="project" value="UniProtKB-KW"/>
</dbReference>
<dbReference type="Pfam" id="PF13246">
    <property type="entry name" value="Cation_ATPase"/>
    <property type="match status" value="1"/>
</dbReference>
<dbReference type="Gene3D" id="2.70.150.10">
    <property type="entry name" value="Calcium-transporting ATPase, cytoplasmic transduction domain A"/>
    <property type="match status" value="1"/>
</dbReference>
<dbReference type="Gene3D" id="1.20.1110.10">
    <property type="entry name" value="Calcium-transporting ATPase, transmembrane domain"/>
    <property type="match status" value="1"/>
</dbReference>
<dbReference type="Gene3D" id="3.40.50.1000">
    <property type="entry name" value="HAD superfamily/HAD-like"/>
    <property type="match status" value="2"/>
</dbReference>
<evidence type="ECO:0000256" key="6">
    <source>
        <dbReference type="ARBA" id="ARBA00023136"/>
    </source>
</evidence>
<keyword evidence="4" id="KW-0460">Magnesium</keyword>
<dbReference type="GO" id="GO:0005886">
    <property type="term" value="C:plasma membrane"/>
    <property type="evidence" value="ECO:0007669"/>
    <property type="project" value="TreeGrafter"/>
</dbReference>
<reference evidence="9 10" key="2">
    <citation type="submission" date="2018-11" db="EMBL/GenBank/DDBJ databases">
        <authorList>
            <consortium name="Pathogen Informatics"/>
        </authorList>
    </citation>
    <scope>NUCLEOTIDE SEQUENCE [LARGE SCALE GENOMIC DNA]</scope>
</reference>
<accession>A0A183II87</accession>
<dbReference type="InterPro" id="IPR023299">
    <property type="entry name" value="ATPase_P-typ_cyto_dom_N"/>
</dbReference>
<evidence type="ECO:0000313" key="9">
    <source>
        <dbReference type="EMBL" id="VDP00822.1"/>
    </source>
</evidence>
<feature type="transmembrane region" description="Helical" evidence="7">
    <location>
        <begin position="256"/>
        <end position="278"/>
    </location>
</feature>
<evidence type="ECO:0000256" key="7">
    <source>
        <dbReference type="SAM" id="Phobius"/>
    </source>
</evidence>
<dbReference type="SUPFAM" id="SSF56784">
    <property type="entry name" value="HAD-like"/>
    <property type="match status" value="1"/>
</dbReference>
<feature type="transmembrane region" description="Helical" evidence="7">
    <location>
        <begin position="810"/>
        <end position="832"/>
    </location>
</feature>
<name>A0A183II87_9BILA</name>
<dbReference type="PANTHER" id="PTHR24092:SF150">
    <property type="entry name" value="PHOSPHOLIPID-TRANSPORTING ATPASE"/>
    <property type="match status" value="1"/>
</dbReference>
<sequence length="903" mass="102984">MFLKIRCFFRFLHIGTKPTLVFRSTKFRLFVHVQLIDILAYLHLNDVTAKYNAVTFLPRFLFEQFRRYANIFFLFIALLQQIPDVSPTGRYTTAFPLLCILSVSAVKEIIEDLKRRKADSKVNHSKTVVFEPQGMAYVETANLDENRPTFNWTLFQYLLISANLLTRDDLYSFSALIECEAPNPHLYEFTGTLIPTSGESCPLGPDQVLLRGAQLKNTRWIFGVVVYTGCDTKLVKNSSVTPLKRSNVDRTTNSQILLLFVTLMIISLVSAISAQIWSSSNQSFSWYLGFSTHFGYNFLTFIILYNNLIPISLQVTLEVVRFLQAQFINLDLEMYHEPTDQPAMARTSNLNEELGQVKYIFSDKTGTLTKNIMRFKKCSIAGVMYGSDDTDEFEDPALLQNLTSRHVTAPMIKEFLTLMTICHTAIPEKESDPSEITYRASSPDEGALVRGAKNIGFVFHTRTPEAVFFTVLGREERYEVLNVLEFTSDRKRMSVIFRNCEGKIKLYTKGADSVIFERLADNQIYLDVTVKHLEEFASHGYRTLCLARADISEEFYQEWRKKYYEASISIEQREKKLSDAAELIEQNLILLGATAIEDKLQDGVPETISSLLKADIKIWVLTGDKQETAINIGHSCNLLTPGIPLLIVNKSSYEVGGSIVSSSISLEYVLSSDLRRMFLDLAVSCRVVICCRVTPLQKAEVVDLVRQSVGAITLAIGDGCSISNFLACKLRALRTTLSLSFHRTVKLILYCFHKNICLYIIEVRLLSLLTAVVRAAQRVVRSDIVRASQTMMKYPALYKLSQNRDSFNIFWLWIMNAVYHSVLLFWLGKLAIQDVVWRNGRTGGLYMLGNSIYTYVVVTVCLKAGLEMDAWTWVNFCFHLLIKFLIFNKSTTELFQHFLTFLF</sequence>
<protein>
    <submittedName>
        <fullName evidence="11">PLD phosphodiesterase domain-containing protein</fullName>
    </submittedName>
</protein>
<keyword evidence="2 7" id="KW-0812">Transmembrane</keyword>
<dbReference type="GO" id="GO:0016887">
    <property type="term" value="F:ATP hydrolysis activity"/>
    <property type="evidence" value="ECO:0007669"/>
    <property type="project" value="InterPro"/>
</dbReference>
<evidence type="ECO:0000313" key="11">
    <source>
        <dbReference type="WBParaSite" id="SBAD_0000348601-mRNA-1"/>
    </source>
</evidence>
<keyword evidence="3" id="KW-0479">Metal-binding</keyword>
<dbReference type="GO" id="GO:0005802">
    <property type="term" value="C:trans-Golgi network"/>
    <property type="evidence" value="ECO:0007669"/>
    <property type="project" value="TreeGrafter"/>
</dbReference>
<dbReference type="FunFam" id="3.40.1110.10:FF:000055">
    <property type="entry name" value="Phospholipid-transporting ATPase"/>
    <property type="match status" value="1"/>
</dbReference>
<dbReference type="PROSITE" id="PS00154">
    <property type="entry name" value="ATPASE_E1_E2"/>
    <property type="match status" value="1"/>
</dbReference>
<comment type="subcellular location">
    <subcellularLocation>
        <location evidence="1">Membrane</location>
        <topology evidence="1">Multi-pass membrane protein</topology>
    </subcellularLocation>
</comment>
<evidence type="ECO:0000256" key="1">
    <source>
        <dbReference type="ARBA" id="ARBA00004141"/>
    </source>
</evidence>
<keyword evidence="6 7" id="KW-0472">Membrane</keyword>
<feature type="transmembrane region" description="Helical" evidence="7">
    <location>
        <begin position="284"/>
        <end position="305"/>
    </location>
</feature>
<evidence type="ECO:0000256" key="2">
    <source>
        <dbReference type="ARBA" id="ARBA00022692"/>
    </source>
</evidence>
<dbReference type="Pfam" id="PF16209">
    <property type="entry name" value="PhoLip_ATPase_N"/>
    <property type="match status" value="1"/>
</dbReference>
<reference evidence="11" key="1">
    <citation type="submission" date="2016-06" db="UniProtKB">
        <authorList>
            <consortium name="WormBaseParasite"/>
        </authorList>
    </citation>
    <scope>IDENTIFICATION</scope>
</reference>
<feature type="domain" description="PLD phosphodiesterase" evidence="8">
    <location>
        <begin position="119"/>
        <end position="147"/>
    </location>
</feature>
<dbReference type="Pfam" id="PF16212">
    <property type="entry name" value="PhoLip_ATPase_C"/>
    <property type="match status" value="1"/>
</dbReference>
<organism evidence="11">
    <name type="scientific">Soboliphyme baturini</name>
    <dbReference type="NCBI Taxonomy" id="241478"/>
    <lineage>
        <taxon>Eukaryota</taxon>
        <taxon>Metazoa</taxon>
        <taxon>Ecdysozoa</taxon>
        <taxon>Nematoda</taxon>
        <taxon>Enoplea</taxon>
        <taxon>Dorylaimia</taxon>
        <taxon>Dioctophymatida</taxon>
        <taxon>Dioctophymatoidea</taxon>
        <taxon>Soboliphymatidae</taxon>
        <taxon>Soboliphyme</taxon>
    </lineage>
</organism>
<evidence type="ECO:0000313" key="10">
    <source>
        <dbReference type="Proteomes" id="UP000270296"/>
    </source>
</evidence>
<evidence type="ECO:0000256" key="3">
    <source>
        <dbReference type="ARBA" id="ARBA00022723"/>
    </source>
</evidence>
<dbReference type="GO" id="GO:0140326">
    <property type="term" value="F:ATPase-coupled intramembrane lipid transporter activity"/>
    <property type="evidence" value="ECO:0007669"/>
    <property type="project" value="TreeGrafter"/>
</dbReference>
<evidence type="ECO:0000256" key="5">
    <source>
        <dbReference type="ARBA" id="ARBA00022989"/>
    </source>
</evidence>
<keyword evidence="5 7" id="KW-1133">Transmembrane helix</keyword>
<dbReference type="EMBL" id="UZAM01007693">
    <property type="protein sequence ID" value="VDP00822.1"/>
    <property type="molecule type" value="Genomic_DNA"/>
</dbReference>
<proteinExistence type="predicted"/>
<dbReference type="SUPFAM" id="SSF81665">
    <property type="entry name" value="Calcium ATPase, transmembrane domain M"/>
    <property type="match status" value="1"/>
</dbReference>
<dbReference type="InterPro" id="IPR032630">
    <property type="entry name" value="P_typ_ATPase_c"/>
</dbReference>
<dbReference type="InterPro" id="IPR001736">
    <property type="entry name" value="PLipase_D/transphosphatidylase"/>
</dbReference>
<dbReference type="Gene3D" id="3.40.1110.10">
    <property type="entry name" value="Calcium-transporting ATPase, cytoplasmic domain N"/>
    <property type="match status" value="2"/>
</dbReference>
<dbReference type="GO" id="GO:0045332">
    <property type="term" value="P:phospholipid translocation"/>
    <property type="evidence" value="ECO:0007669"/>
    <property type="project" value="TreeGrafter"/>
</dbReference>
<dbReference type="GO" id="GO:0005524">
    <property type="term" value="F:ATP binding"/>
    <property type="evidence" value="ECO:0007669"/>
    <property type="project" value="InterPro"/>
</dbReference>
<feature type="transmembrane region" description="Helical" evidence="7">
    <location>
        <begin position="844"/>
        <end position="865"/>
    </location>
</feature>
<dbReference type="PROSITE" id="PS50035">
    <property type="entry name" value="PLD"/>
    <property type="match status" value="1"/>
</dbReference>